<evidence type="ECO:0000313" key="2">
    <source>
        <dbReference type="EMBL" id="TBU64021.1"/>
    </source>
</evidence>
<name>A0A4Q9QAE0_9APHY</name>
<evidence type="ECO:0000313" key="3">
    <source>
        <dbReference type="Proteomes" id="UP000292082"/>
    </source>
</evidence>
<proteinExistence type="predicted"/>
<organism evidence="2 3">
    <name type="scientific">Dichomitus squalens</name>
    <dbReference type="NCBI Taxonomy" id="114155"/>
    <lineage>
        <taxon>Eukaryota</taxon>
        <taxon>Fungi</taxon>
        <taxon>Dikarya</taxon>
        <taxon>Basidiomycota</taxon>
        <taxon>Agaricomycotina</taxon>
        <taxon>Agaricomycetes</taxon>
        <taxon>Polyporales</taxon>
        <taxon>Polyporaceae</taxon>
        <taxon>Dichomitus</taxon>
    </lineage>
</organism>
<dbReference type="Proteomes" id="UP000292082">
    <property type="component" value="Unassembled WGS sequence"/>
</dbReference>
<dbReference type="AlphaFoldDB" id="A0A4Q9QAE0"/>
<gene>
    <name evidence="2" type="ORF">BD310DRAFT_462274</name>
</gene>
<feature type="region of interest" description="Disordered" evidence="1">
    <location>
        <begin position="45"/>
        <end position="67"/>
    </location>
</feature>
<keyword evidence="3" id="KW-1185">Reference proteome</keyword>
<protein>
    <submittedName>
        <fullName evidence="2">Uncharacterized protein</fullName>
    </submittedName>
</protein>
<reference evidence="2 3" key="1">
    <citation type="submission" date="2019-01" db="EMBL/GenBank/DDBJ databases">
        <title>Draft genome sequences of three monokaryotic isolates of the white-rot basidiomycete fungus Dichomitus squalens.</title>
        <authorList>
            <consortium name="DOE Joint Genome Institute"/>
            <person name="Lopez S.C."/>
            <person name="Andreopoulos B."/>
            <person name="Pangilinan J."/>
            <person name="Lipzen A."/>
            <person name="Riley R."/>
            <person name="Ahrendt S."/>
            <person name="Ng V."/>
            <person name="Barry K."/>
            <person name="Daum C."/>
            <person name="Grigoriev I.V."/>
            <person name="Hilden K.S."/>
            <person name="Makela M.R."/>
            <person name="de Vries R.P."/>
        </authorList>
    </citation>
    <scope>NUCLEOTIDE SEQUENCE [LARGE SCALE GENOMIC DNA]</scope>
    <source>
        <strain evidence="2 3">CBS 464.89</strain>
    </source>
</reference>
<evidence type="ECO:0000256" key="1">
    <source>
        <dbReference type="SAM" id="MobiDB-lite"/>
    </source>
</evidence>
<sequence>MVNDSVENLPEVLRKLYFGDKERVCAFLQQKMGLRLKHGLVERSPCERPGVRNRNSRRSRQETKQGQTEIARFGLQSFLQSTVSTSLPPKHHLGLSCVLPKRSSSPNLRGRPLSHEQTFLYSIRKQRTRPFPLYMSRKACF</sequence>
<dbReference type="EMBL" id="ML145087">
    <property type="protein sequence ID" value="TBU64021.1"/>
    <property type="molecule type" value="Genomic_DNA"/>
</dbReference>
<accession>A0A4Q9QAE0</accession>